<accession>A0ABT5QTD3</accession>
<dbReference type="Gene3D" id="2.70.98.40">
    <property type="entry name" value="Glycoside hydrolase, family 65, N-terminal domain"/>
    <property type="match status" value="1"/>
</dbReference>
<evidence type="ECO:0000259" key="5">
    <source>
        <dbReference type="Pfam" id="PF17167"/>
    </source>
</evidence>
<evidence type="ECO:0000313" key="7">
    <source>
        <dbReference type="Proteomes" id="UP001149821"/>
    </source>
</evidence>
<feature type="compositionally biased region" description="Low complexity" evidence="3">
    <location>
        <begin position="402"/>
        <end position="411"/>
    </location>
</feature>
<dbReference type="SMART" id="SM01068">
    <property type="entry name" value="CBM_X"/>
    <property type="match status" value="1"/>
</dbReference>
<dbReference type="CDD" id="cd11755">
    <property type="entry name" value="GH94N_ChBP_like"/>
    <property type="match status" value="1"/>
</dbReference>
<dbReference type="SUPFAM" id="SSF74650">
    <property type="entry name" value="Galactose mutarotase-like"/>
    <property type="match status" value="1"/>
</dbReference>
<dbReference type="EMBL" id="JAJUBB010000032">
    <property type="protein sequence ID" value="MDD1784239.1"/>
    <property type="molecule type" value="Genomic_DNA"/>
</dbReference>
<evidence type="ECO:0000256" key="1">
    <source>
        <dbReference type="ARBA" id="ARBA00022676"/>
    </source>
</evidence>
<evidence type="ECO:0000313" key="6">
    <source>
        <dbReference type="EMBL" id="MDD1784239.1"/>
    </source>
</evidence>
<keyword evidence="2" id="KW-0808">Transferase</keyword>
<name>A0ABT5QTD3_9GAMM</name>
<comment type="caution">
    <text evidence="6">The sequence shown here is derived from an EMBL/GenBank/DDBJ whole genome shotgun (WGS) entry which is preliminary data.</text>
</comment>
<dbReference type="Pfam" id="PF06165">
    <property type="entry name" value="GH94_b-supersand"/>
    <property type="match status" value="1"/>
</dbReference>
<dbReference type="PANTHER" id="PTHR37469">
    <property type="entry name" value="CELLOBIONIC ACID PHOSPHORYLASE-RELATED"/>
    <property type="match status" value="1"/>
</dbReference>
<dbReference type="PANTHER" id="PTHR37469:SF3">
    <property type="entry name" value="PUTATIVE-RELATED"/>
    <property type="match status" value="1"/>
</dbReference>
<dbReference type="RefSeq" id="WP_274146045.1">
    <property type="nucleotide sequence ID" value="NZ_JAJUBB010000032.1"/>
</dbReference>
<proteinExistence type="predicted"/>
<dbReference type="InterPro" id="IPR037828">
    <property type="entry name" value="GH94N_ChBP"/>
</dbReference>
<evidence type="ECO:0000259" key="4">
    <source>
        <dbReference type="Pfam" id="PF06165"/>
    </source>
</evidence>
<dbReference type="InterPro" id="IPR010383">
    <property type="entry name" value="Glyco_hydrolase_94_b-supersand"/>
</dbReference>
<sequence length="801" mass="90247">MKYGFFDNDNREYVITRPDVPAPWTNYLGTEKFCTVISHNAGGYSFYNSPEHNRVTKFRPNGTFDRPGHYVYLRDDETGDYWSISWQPVAKSLEEATYEVRHGLSYSKFKCEYNGITAQKTLFVPKGEDAQIWDVKIKNDSDKPRTISAFSFVEFSFSHIQSDNQNHQMSLYSAGTSYNDGVIEYDLYYNTNDYEGFYYMASSFDPDSYDGQRDSFLGMYRDEANPIAVEKGRCSNHVQTCYNHCGSLHKQFVIQPGEEVRFVYLLGIGKGEGQRLRAKYQDMANVDAAFADIKAHWDTRCNKFQVKSPNEGLDTMINAWTLYQAETCVVWSRFASFIEVGGRTGLGYRDTAQDAISVPHSNPAMTRKRLVDLLRGQVKAGYGLHLFDPDWFDPEKADVKPSKSPTVVPTPSDEDKIHGIDDTCSDDHLWIVPTIINFITETGEESFLDESIPYADGGNATVYEHMKAALDFSAEYIGQTGICKGLRADWNDCLNLGGGESSMVSFLHFWALQEFIELAKYRGNDEDVQKYTVMAANVREACEKHLWDDEGGWYIRGLTKDGDKIGTATQTEGRVHLESNTLAVLSGLASQERGEKAMDAVDENLFSEYGLHLNSPSFSTPNDDIGFVTRVYQGVKENGAIFSHPNPWAWVAETKLGRGDRAMKFYDALNPYNQNDMIEMRVAEPYSYVQFIMGRDHENHGRANHPWLTGTSGWAYFAVTNFILGVQTGFNGLTVDPCIPTSWPGFEVRREWRDATYQIKVENPNGVSKGVKSITLNGEPVKGAIPAQEAGSVNEVVVVLG</sequence>
<evidence type="ECO:0000256" key="3">
    <source>
        <dbReference type="SAM" id="MobiDB-lite"/>
    </source>
</evidence>
<dbReference type="InterPro" id="IPR011013">
    <property type="entry name" value="Gal_mutarotase_sf_dom"/>
</dbReference>
<dbReference type="InterPro" id="IPR052047">
    <property type="entry name" value="GH94_Enzymes"/>
</dbReference>
<protein>
    <submittedName>
        <fullName evidence="6">N,N'-diacetylchitobiose phosphorylase</fullName>
    </submittedName>
</protein>
<gene>
    <name evidence="6" type="ORF">LRP49_23980</name>
</gene>
<feature type="domain" description="Glycosyl hydrolase 94 catalytic" evidence="5">
    <location>
        <begin position="296"/>
        <end position="725"/>
    </location>
</feature>
<dbReference type="SUPFAM" id="SSF48208">
    <property type="entry name" value="Six-hairpin glycosidases"/>
    <property type="match status" value="1"/>
</dbReference>
<dbReference type="InterPro" id="IPR037018">
    <property type="entry name" value="GH65_N"/>
</dbReference>
<dbReference type="Proteomes" id="UP001149821">
    <property type="component" value="Unassembled WGS sequence"/>
</dbReference>
<reference evidence="6" key="1">
    <citation type="submission" date="2021-12" db="EMBL/GenBank/DDBJ databases">
        <title>Enterovibrio ZSDZ35 sp. nov. and Enterovibrio ZSDZ42 sp. nov., isolated from coastal seawater in Qingdao.</title>
        <authorList>
            <person name="Zhang P."/>
        </authorList>
    </citation>
    <scope>NUCLEOTIDE SEQUENCE</scope>
    <source>
        <strain evidence="6">ZSDZ35</strain>
    </source>
</reference>
<organism evidence="6 7">
    <name type="scientific">Enterovibrio qingdaonensis</name>
    <dbReference type="NCBI Taxonomy" id="2899818"/>
    <lineage>
        <taxon>Bacteria</taxon>
        <taxon>Pseudomonadati</taxon>
        <taxon>Pseudomonadota</taxon>
        <taxon>Gammaproteobacteria</taxon>
        <taxon>Vibrionales</taxon>
        <taxon>Vibrionaceae</taxon>
        <taxon>Enterovibrio</taxon>
    </lineage>
</organism>
<keyword evidence="1" id="KW-0328">Glycosyltransferase</keyword>
<dbReference type="InterPro" id="IPR012341">
    <property type="entry name" value="6hp_glycosidase-like_sf"/>
</dbReference>
<dbReference type="InterPro" id="IPR008928">
    <property type="entry name" value="6-hairpin_glycosidase_sf"/>
</dbReference>
<dbReference type="InterPro" id="IPR033432">
    <property type="entry name" value="GH94_catalytic"/>
</dbReference>
<keyword evidence="7" id="KW-1185">Reference proteome</keyword>
<dbReference type="Gene3D" id="2.60.420.10">
    <property type="entry name" value="Maltose phosphorylase, domain 3"/>
    <property type="match status" value="1"/>
</dbReference>
<evidence type="ECO:0000256" key="2">
    <source>
        <dbReference type="ARBA" id="ARBA00022679"/>
    </source>
</evidence>
<dbReference type="Gene3D" id="1.50.10.10">
    <property type="match status" value="1"/>
</dbReference>
<feature type="region of interest" description="Disordered" evidence="3">
    <location>
        <begin position="397"/>
        <end position="416"/>
    </location>
</feature>
<feature type="domain" description="Glycosyl hydrolase 94 supersandwich" evidence="4">
    <location>
        <begin position="11"/>
        <end position="282"/>
    </location>
</feature>
<dbReference type="Pfam" id="PF17167">
    <property type="entry name" value="Glyco_hydro_94"/>
    <property type="match status" value="1"/>
</dbReference>